<accession>A0A7X0SJS8</accession>
<comment type="caution">
    <text evidence="5">The sequence shown here is derived from an EMBL/GenBank/DDBJ whole genome shotgun (WGS) entry which is preliminary data.</text>
</comment>
<dbReference type="AlphaFoldDB" id="A0A7X0SJS8"/>
<sequence length="86" mass="9470">MTRSDILNRLKLIIAENLELSVPAETDESARLYDDLNIDSIMTLQLLVYVEESFGVAVPDEDIDPASFETLGGLVSFIERLLAAVA</sequence>
<dbReference type="Gene3D" id="1.10.1200.10">
    <property type="entry name" value="ACP-like"/>
    <property type="match status" value="1"/>
</dbReference>
<dbReference type="EMBL" id="JACJVO010000003">
    <property type="protein sequence ID" value="MBB6729990.1"/>
    <property type="molecule type" value="Genomic_DNA"/>
</dbReference>
<dbReference type="InterPro" id="IPR036736">
    <property type="entry name" value="ACP-like_sf"/>
</dbReference>
<reference evidence="5 6" key="1">
    <citation type="submission" date="2020-08" db="EMBL/GenBank/DDBJ databases">
        <title>Cohnella phylogeny.</title>
        <authorList>
            <person name="Dunlap C."/>
        </authorList>
    </citation>
    <scope>NUCLEOTIDE SEQUENCE [LARGE SCALE GENOMIC DNA]</scope>
    <source>
        <strain evidence="5 6">CBP 2801</strain>
    </source>
</reference>
<keyword evidence="6" id="KW-1185">Reference proteome</keyword>
<dbReference type="UniPathway" id="UPA00094"/>
<comment type="PTM">
    <text evidence="3">4'-phosphopantetheine is transferred from CoA to a specific serine of apo-ACP by AcpS. This modification is essential for activity because fatty acids are bound in thioester linkage to the sulfhydryl of the prosthetic group.</text>
</comment>
<dbReference type="GO" id="GO:0005737">
    <property type="term" value="C:cytoplasm"/>
    <property type="evidence" value="ECO:0007669"/>
    <property type="project" value="UniProtKB-SubCell"/>
</dbReference>
<evidence type="ECO:0000256" key="2">
    <source>
        <dbReference type="ARBA" id="ARBA00022553"/>
    </source>
</evidence>
<organism evidence="5 6">
    <name type="scientific">Cohnella zeiphila</name>
    <dbReference type="NCBI Taxonomy" id="2761120"/>
    <lineage>
        <taxon>Bacteria</taxon>
        <taxon>Bacillati</taxon>
        <taxon>Bacillota</taxon>
        <taxon>Bacilli</taxon>
        <taxon>Bacillales</taxon>
        <taxon>Paenibacillaceae</taxon>
        <taxon>Cohnella</taxon>
    </lineage>
</organism>
<comment type="subcellular location">
    <subcellularLocation>
        <location evidence="3">Cytoplasm</location>
    </subcellularLocation>
</comment>
<comment type="function">
    <text evidence="3">Carrier of the growing fatty acid chain in fatty acid biosynthesis.</text>
</comment>
<feature type="modified residue" description="O-(pantetheine 4'-phosphoryl)serine" evidence="3">
    <location>
        <position position="40"/>
    </location>
</feature>
<keyword evidence="2 3" id="KW-0597">Phosphoprotein</keyword>
<evidence type="ECO:0000313" key="6">
    <source>
        <dbReference type="Proteomes" id="UP000564644"/>
    </source>
</evidence>
<dbReference type="SUPFAM" id="SSF47336">
    <property type="entry name" value="ACP-like"/>
    <property type="match status" value="1"/>
</dbReference>
<protein>
    <recommendedName>
        <fullName evidence="3">Acyl carrier protein</fullName>
        <shortName evidence="3">ACP</shortName>
    </recommendedName>
</protein>
<name>A0A7X0SJS8_9BACL</name>
<comment type="similarity">
    <text evidence="3">Belongs to the acyl carrier protein (ACP) family.</text>
</comment>
<dbReference type="Pfam" id="PF00550">
    <property type="entry name" value="PP-binding"/>
    <property type="match status" value="1"/>
</dbReference>
<proteinExistence type="inferred from homology"/>
<keyword evidence="3" id="KW-0444">Lipid biosynthesis</keyword>
<keyword evidence="3" id="KW-0963">Cytoplasm</keyword>
<evidence type="ECO:0000256" key="3">
    <source>
        <dbReference type="HAMAP-Rule" id="MF_01217"/>
    </source>
</evidence>
<dbReference type="GO" id="GO:0000036">
    <property type="term" value="F:acyl carrier activity"/>
    <property type="evidence" value="ECO:0007669"/>
    <property type="project" value="UniProtKB-UniRule"/>
</dbReference>
<dbReference type="Proteomes" id="UP000564644">
    <property type="component" value="Unassembled WGS sequence"/>
</dbReference>
<dbReference type="HAMAP" id="MF_01217">
    <property type="entry name" value="Acyl_carrier"/>
    <property type="match status" value="1"/>
</dbReference>
<dbReference type="RefSeq" id="WP_185127649.1">
    <property type="nucleotide sequence ID" value="NZ_JACJVO010000003.1"/>
</dbReference>
<dbReference type="InterPro" id="IPR009081">
    <property type="entry name" value="PP-bd_ACP"/>
</dbReference>
<keyword evidence="1 3" id="KW-0596">Phosphopantetheine</keyword>
<keyword evidence="3" id="KW-0443">Lipid metabolism</keyword>
<keyword evidence="3" id="KW-0275">Fatty acid biosynthesis</keyword>
<dbReference type="PROSITE" id="PS50075">
    <property type="entry name" value="CARRIER"/>
    <property type="match status" value="1"/>
</dbReference>
<comment type="pathway">
    <text evidence="3">Lipid metabolism; fatty acid biosynthesis.</text>
</comment>
<evidence type="ECO:0000259" key="4">
    <source>
        <dbReference type="PROSITE" id="PS50075"/>
    </source>
</evidence>
<gene>
    <name evidence="3" type="primary">acpP</name>
    <name evidence="5" type="ORF">H7C18_03685</name>
</gene>
<keyword evidence="3" id="KW-0276">Fatty acid metabolism</keyword>
<evidence type="ECO:0000256" key="1">
    <source>
        <dbReference type="ARBA" id="ARBA00022450"/>
    </source>
</evidence>
<evidence type="ECO:0000313" key="5">
    <source>
        <dbReference type="EMBL" id="MBB6729990.1"/>
    </source>
</evidence>
<dbReference type="InterPro" id="IPR003231">
    <property type="entry name" value="ACP"/>
</dbReference>
<feature type="domain" description="Carrier" evidence="4">
    <location>
        <begin position="4"/>
        <end position="82"/>
    </location>
</feature>